<organism evidence="1">
    <name type="scientific">uncultured Caudovirales phage</name>
    <dbReference type="NCBI Taxonomy" id="2100421"/>
    <lineage>
        <taxon>Viruses</taxon>
        <taxon>Duplodnaviria</taxon>
        <taxon>Heunggongvirae</taxon>
        <taxon>Uroviricota</taxon>
        <taxon>Caudoviricetes</taxon>
        <taxon>Peduoviridae</taxon>
        <taxon>Maltschvirus</taxon>
        <taxon>Maltschvirus maltsch</taxon>
    </lineage>
</organism>
<sequence>MKKLLTTASLFIACLTQAQEKKDTTIAMTVNINEFRAILYTIDTNIDSKKVSKELLEFIQKNSKIVADKPKEKIK</sequence>
<accession>A0A6J7WLJ9</accession>
<evidence type="ECO:0000313" key="1">
    <source>
        <dbReference type="EMBL" id="CAB5217010.1"/>
    </source>
</evidence>
<proteinExistence type="predicted"/>
<dbReference type="EMBL" id="LR798247">
    <property type="protein sequence ID" value="CAB5217010.1"/>
    <property type="molecule type" value="Genomic_DNA"/>
</dbReference>
<reference evidence="1" key="1">
    <citation type="submission" date="2020-05" db="EMBL/GenBank/DDBJ databases">
        <authorList>
            <person name="Chiriac C."/>
            <person name="Salcher M."/>
            <person name="Ghai R."/>
            <person name="Kavagutti S V."/>
        </authorList>
    </citation>
    <scope>NUCLEOTIDE SEQUENCE</scope>
</reference>
<gene>
    <name evidence="1" type="ORF">UFOVP198_44</name>
</gene>
<protein>
    <submittedName>
        <fullName evidence="1">Uncharacterized protein</fullName>
    </submittedName>
</protein>
<name>A0A6J7WLJ9_9CAUD</name>